<feature type="signal peptide" evidence="1">
    <location>
        <begin position="1"/>
        <end position="17"/>
    </location>
</feature>
<name>A0A0C1LFC9_9BACT</name>
<dbReference type="OrthoDB" id="839750at2"/>
<reference evidence="2 3" key="1">
    <citation type="submission" date="2014-11" db="EMBL/GenBank/DDBJ databases">
        <title>Genome sequence of Flavihumibacter solisilvae 3-3.</title>
        <authorList>
            <person name="Zhou G."/>
            <person name="Li M."/>
            <person name="Wang G."/>
        </authorList>
    </citation>
    <scope>NUCLEOTIDE SEQUENCE [LARGE SCALE GENOMIC DNA]</scope>
    <source>
        <strain evidence="2 3">3-3</strain>
    </source>
</reference>
<sequence>MKGLILSSALFALLALGACDQPAEVKIVGSWQMDSIYDNYNGFGFTNKNPYPKEVYEYRKNKTVLRKGMGEQLEYRYACNDSILSISETTGGPSGEFIILHIDQQRMALKKNKQPLFSGKNQVRYEIRYFTRIDSTASQH</sequence>
<evidence type="ECO:0008006" key="4">
    <source>
        <dbReference type="Google" id="ProtNLM"/>
    </source>
</evidence>
<gene>
    <name evidence="2" type="ORF">OI18_13545</name>
</gene>
<dbReference type="PROSITE" id="PS51257">
    <property type="entry name" value="PROKAR_LIPOPROTEIN"/>
    <property type="match status" value="1"/>
</dbReference>
<dbReference type="Proteomes" id="UP000031408">
    <property type="component" value="Unassembled WGS sequence"/>
</dbReference>
<keyword evidence="1" id="KW-0732">Signal</keyword>
<protein>
    <recommendedName>
        <fullName evidence="4">Lipocalin-like domain-containing protein</fullName>
    </recommendedName>
</protein>
<evidence type="ECO:0000313" key="3">
    <source>
        <dbReference type="Proteomes" id="UP000031408"/>
    </source>
</evidence>
<evidence type="ECO:0000313" key="2">
    <source>
        <dbReference type="EMBL" id="KIC94033.1"/>
    </source>
</evidence>
<dbReference type="AlphaFoldDB" id="A0A0C1LFC9"/>
<comment type="caution">
    <text evidence="2">The sequence shown here is derived from an EMBL/GenBank/DDBJ whole genome shotgun (WGS) entry which is preliminary data.</text>
</comment>
<evidence type="ECO:0000256" key="1">
    <source>
        <dbReference type="SAM" id="SignalP"/>
    </source>
</evidence>
<feature type="chain" id="PRO_5002134907" description="Lipocalin-like domain-containing protein" evidence="1">
    <location>
        <begin position="18"/>
        <end position="140"/>
    </location>
</feature>
<dbReference type="EMBL" id="JSVC01000015">
    <property type="protein sequence ID" value="KIC94033.1"/>
    <property type="molecule type" value="Genomic_DNA"/>
</dbReference>
<organism evidence="2 3">
    <name type="scientific">Flavihumibacter solisilvae</name>
    <dbReference type="NCBI Taxonomy" id="1349421"/>
    <lineage>
        <taxon>Bacteria</taxon>
        <taxon>Pseudomonadati</taxon>
        <taxon>Bacteroidota</taxon>
        <taxon>Chitinophagia</taxon>
        <taxon>Chitinophagales</taxon>
        <taxon>Chitinophagaceae</taxon>
        <taxon>Flavihumibacter</taxon>
    </lineage>
</organism>
<accession>A0A0C1LFC9</accession>
<dbReference type="RefSeq" id="WP_039140567.1">
    <property type="nucleotide sequence ID" value="NZ_JSVC01000015.1"/>
</dbReference>
<keyword evidence="3" id="KW-1185">Reference proteome</keyword>
<proteinExistence type="predicted"/>